<proteinExistence type="predicted"/>
<evidence type="ECO:0000313" key="1">
    <source>
        <dbReference type="EMBL" id="KII64664.1"/>
    </source>
</evidence>
<keyword evidence="2" id="KW-1185">Reference proteome</keyword>
<evidence type="ECO:0000313" key="2">
    <source>
        <dbReference type="Proteomes" id="UP000031668"/>
    </source>
</evidence>
<gene>
    <name evidence="1" type="ORF">RF11_06597</name>
</gene>
<dbReference type="Proteomes" id="UP000031668">
    <property type="component" value="Unassembled WGS sequence"/>
</dbReference>
<dbReference type="EMBL" id="JWZT01004124">
    <property type="protein sequence ID" value="KII64664.1"/>
    <property type="molecule type" value="Genomic_DNA"/>
</dbReference>
<accession>A0A0C2IH93</accession>
<comment type="caution">
    <text evidence="1">The sequence shown here is derived from an EMBL/GenBank/DDBJ whole genome shotgun (WGS) entry which is preliminary data.</text>
</comment>
<organism evidence="1 2">
    <name type="scientific">Thelohanellus kitauei</name>
    <name type="common">Myxosporean</name>
    <dbReference type="NCBI Taxonomy" id="669202"/>
    <lineage>
        <taxon>Eukaryota</taxon>
        <taxon>Metazoa</taxon>
        <taxon>Cnidaria</taxon>
        <taxon>Myxozoa</taxon>
        <taxon>Myxosporea</taxon>
        <taxon>Bivalvulida</taxon>
        <taxon>Platysporina</taxon>
        <taxon>Myxobolidae</taxon>
        <taxon>Thelohanellus</taxon>
    </lineage>
</organism>
<dbReference type="OrthoDB" id="1101576at2759"/>
<reference evidence="1 2" key="1">
    <citation type="journal article" date="2014" name="Genome Biol. Evol.">
        <title>The genome of the myxosporean Thelohanellus kitauei shows adaptations to nutrient acquisition within its fish host.</title>
        <authorList>
            <person name="Yang Y."/>
            <person name="Xiong J."/>
            <person name="Zhou Z."/>
            <person name="Huo F."/>
            <person name="Miao W."/>
            <person name="Ran C."/>
            <person name="Liu Y."/>
            <person name="Zhang J."/>
            <person name="Feng J."/>
            <person name="Wang M."/>
            <person name="Wang M."/>
            <person name="Wang L."/>
            <person name="Yao B."/>
        </authorList>
    </citation>
    <scope>NUCLEOTIDE SEQUENCE [LARGE SCALE GENOMIC DNA]</scope>
    <source>
        <strain evidence="1">Wuqing</strain>
    </source>
</reference>
<protein>
    <submittedName>
        <fullName evidence="1">Uncharacterized protein</fullName>
    </submittedName>
</protein>
<dbReference type="AlphaFoldDB" id="A0A0C2IH93"/>
<name>A0A0C2IH93_THEKT</name>
<sequence length="125" mass="14333">MYISIDTVHMVIVDIATDILDQMIQEMKSSTLSIFSIQYDESTDFENGPQILVYDRHIPHGVFKTSFSSVNVLKQLPRHLIFKYIYKIILILKKSIKSSGKDVSLDFKVWYNESSKTVGLKLCPG</sequence>